<feature type="signal peptide" evidence="1">
    <location>
        <begin position="1"/>
        <end position="24"/>
    </location>
</feature>
<feature type="chain" id="PRO_5001710709" evidence="1">
    <location>
        <begin position="25"/>
        <end position="88"/>
    </location>
</feature>
<dbReference type="STRING" id="208439.AJAP_31905"/>
<dbReference type="KEGG" id="aja:AJAP_31905"/>
<keyword evidence="1" id="KW-0732">Signal</keyword>
<evidence type="ECO:0000256" key="1">
    <source>
        <dbReference type="SAM" id="SignalP"/>
    </source>
</evidence>
<dbReference type="EMBL" id="CP008953">
    <property type="protein sequence ID" value="AIG79195.1"/>
    <property type="molecule type" value="Genomic_DNA"/>
</dbReference>
<name>A0A075V8L7_9PSEU</name>
<dbReference type="HOGENOM" id="CLU_2462332_0_0_11"/>
<dbReference type="Proteomes" id="UP000028492">
    <property type="component" value="Chromosome"/>
</dbReference>
<organism evidence="2 3">
    <name type="scientific">Amycolatopsis japonica</name>
    <dbReference type="NCBI Taxonomy" id="208439"/>
    <lineage>
        <taxon>Bacteria</taxon>
        <taxon>Bacillati</taxon>
        <taxon>Actinomycetota</taxon>
        <taxon>Actinomycetes</taxon>
        <taxon>Pseudonocardiales</taxon>
        <taxon>Pseudonocardiaceae</taxon>
        <taxon>Amycolatopsis</taxon>
        <taxon>Amycolatopsis japonica group</taxon>
    </lineage>
</organism>
<dbReference type="AlphaFoldDB" id="A0A075V8L7"/>
<gene>
    <name evidence="2" type="ORF">AJAP_31905</name>
</gene>
<proteinExistence type="predicted"/>
<dbReference type="RefSeq" id="WP_038518165.1">
    <property type="nucleotide sequence ID" value="NZ_CP008953.1"/>
</dbReference>
<accession>A0A075V8L7</accession>
<keyword evidence="3" id="KW-1185">Reference proteome</keyword>
<evidence type="ECO:0000313" key="2">
    <source>
        <dbReference type="EMBL" id="AIG79195.1"/>
    </source>
</evidence>
<evidence type="ECO:0000313" key="3">
    <source>
        <dbReference type="Proteomes" id="UP000028492"/>
    </source>
</evidence>
<sequence>MKKMLTAAALVVAAVTMSAQPALAVETGDFYATGIGPGPSAAVASAEKVARLYARNTGWQDSQCYVRGSDIRSHFDYYSARVWLYCQR</sequence>
<protein>
    <submittedName>
        <fullName evidence="2">Putative secreted protein</fullName>
    </submittedName>
</protein>
<reference evidence="2 3" key="1">
    <citation type="journal article" date="2014" name="J. Biotechnol.">
        <title>Complete genome sequence of the actinobacterium Amycolatopsis japonica MG417-CF17(T) (=DSM 44213T) producing (S,S)-N,N'-ethylenediaminedisuccinic acid.</title>
        <authorList>
            <person name="Stegmann E."/>
            <person name="Albersmeier A."/>
            <person name="Spohn M."/>
            <person name="Gert H."/>
            <person name="Weber T."/>
            <person name="Wohlleben W."/>
            <person name="Kalinowski J."/>
            <person name="Ruckert C."/>
        </authorList>
    </citation>
    <scope>NUCLEOTIDE SEQUENCE [LARGE SCALE GENOMIC DNA]</scope>
    <source>
        <strain evidence="3">MG417-CF17 (DSM 44213)</strain>
    </source>
</reference>